<dbReference type="Gene3D" id="3.40.50.720">
    <property type="entry name" value="NAD(P)-binding Rossmann-like Domain"/>
    <property type="match status" value="1"/>
</dbReference>
<dbReference type="EC" id="1.1.1.1" evidence="2"/>
<proteinExistence type="predicted"/>
<dbReference type="InterPro" id="IPR013154">
    <property type="entry name" value="ADH-like_N"/>
</dbReference>
<dbReference type="InterPro" id="IPR011032">
    <property type="entry name" value="GroES-like_sf"/>
</dbReference>
<dbReference type="RefSeq" id="WP_096358438.1">
    <property type="nucleotide sequence ID" value="NZ_AP014946.1"/>
</dbReference>
<keyword evidence="3" id="KW-1185">Reference proteome</keyword>
<dbReference type="KEGG" id="vgo:GJW-30_1_04349"/>
<accession>A0A0S3Q0R0</accession>
<dbReference type="PANTHER" id="PTHR43677">
    <property type="entry name" value="SHORT-CHAIN DEHYDROGENASE/REDUCTASE"/>
    <property type="match status" value="1"/>
</dbReference>
<dbReference type="InterPro" id="IPR036291">
    <property type="entry name" value="NAD(P)-bd_dom_sf"/>
</dbReference>
<dbReference type="PANTHER" id="PTHR43677:SF4">
    <property type="entry name" value="QUINONE OXIDOREDUCTASE-LIKE PROTEIN 2"/>
    <property type="match status" value="1"/>
</dbReference>
<dbReference type="InterPro" id="IPR013149">
    <property type="entry name" value="ADH-like_C"/>
</dbReference>
<gene>
    <name evidence="2" type="primary">adhT</name>
    <name evidence="2" type="ORF">GJW-30_1_04349</name>
</gene>
<dbReference type="Pfam" id="PF00107">
    <property type="entry name" value="ADH_zinc_N"/>
    <property type="match status" value="1"/>
</dbReference>
<dbReference type="SUPFAM" id="SSF51735">
    <property type="entry name" value="NAD(P)-binding Rossmann-fold domains"/>
    <property type="match status" value="1"/>
</dbReference>
<sequence length="324" mass="34442">MKAVLCEEFCTPEQLKIADIADPVAEVGQVVVGIKAVGLNFFDILQIAGKYQIKPPFPFSPGAEIAGVVESVGEGVTSLKKGDRVMGSVGHNGARERLAVSADQVYKIPDALEFDRAAALIITYGTTYYALKDRARLQPGESLAVLGAAGGVGLAAVELGKLMGARVIACASSDEKLAFIKKHGADATINYSTGNLRDALREATGGKGVDCVYDPVGGAYTEAAVRALDWEGRLLVIGFAAGEIPKLPLNLTLLKNCDIRGVFWGAWTRRDPKGFAASMQQLIQWAAEKKISAHVHASYKLDDIVKALDDIANRKVMGKAVLTI</sequence>
<dbReference type="FunFam" id="3.40.50.720:FF:000463">
    <property type="entry name" value="Probable NADPH quinone oxidoreductase fadB4"/>
    <property type="match status" value="1"/>
</dbReference>
<dbReference type="AlphaFoldDB" id="A0A0S3Q0R0"/>
<dbReference type="InterPro" id="IPR020843">
    <property type="entry name" value="ER"/>
</dbReference>
<dbReference type="Proteomes" id="UP000236884">
    <property type="component" value="Chromosome"/>
</dbReference>
<dbReference type="Gene3D" id="3.90.180.10">
    <property type="entry name" value="Medium-chain alcohol dehydrogenases, catalytic domain"/>
    <property type="match status" value="1"/>
</dbReference>
<dbReference type="OrthoDB" id="4190732at2"/>
<dbReference type="SMART" id="SM00829">
    <property type="entry name" value="PKS_ER"/>
    <property type="match status" value="1"/>
</dbReference>
<dbReference type="Pfam" id="PF08240">
    <property type="entry name" value="ADH_N"/>
    <property type="match status" value="1"/>
</dbReference>
<name>A0A0S3Q0R0_9BRAD</name>
<dbReference type="GO" id="GO:0004022">
    <property type="term" value="F:alcohol dehydrogenase (NAD+) activity"/>
    <property type="evidence" value="ECO:0007669"/>
    <property type="project" value="UniProtKB-EC"/>
</dbReference>
<keyword evidence="2" id="KW-0560">Oxidoreductase</keyword>
<evidence type="ECO:0000313" key="2">
    <source>
        <dbReference type="EMBL" id="BAT61788.1"/>
    </source>
</evidence>
<organism evidence="2 3">
    <name type="scientific">Variibacter gotjawalensis</name>
    <dbReference type="NCBI Taxonomy" id="1333996"/>
    <lineage>
        <taxon>Bacteria</taxon>
        <taxon>Pseudomonadati</taxon>
        <taxon>Pseudomonadota</taxon>
        <taxon>Alphaproteobacteria</taxon>
        <taxon>Hyphomicrobiales</taxon>
        <taxon>Nitrobacteraceae</taxon>
        <taxon>Variibacter</taxon>
    </lineage>
</organism>
<evidence type="ECO:0000313" key="3">
    <source>
        <dbReference type="Proteomes" id="UP000236884"/>
    </source>
</evidence>
<feature type="domain" description="Enoyl reductase (ER)" evidence="1">
    <location>
        <begin position="10"/>
        <end position="322"/>
    </location>
</feature>
<evidence type="ECO:0000259" key="1">
    <source>
        <dbReference type="SMART" id="SM00829"/>
    </source>
</evidence>
<dbReference type="CDD" id="cd08241">
    <property type="entry name" value="QOR1"/>
    <property type="match status" value="1"/>
</dbReference>
<dbReference type="EMBL" id="AP014946">
    <property type="protein sequence ID" value="BAT61788.1"/>
    <property type="molecule type" value="Genomic_DNA"/>
</dbReference>
<dbReference type="InterPro" id="IPR051397">
    <property type="entry name" value="Zn-ADH-like_protein"/>
</dbReference>
<reference evidence="2 3" key="1">
    <citation type="submission" date="2015-08" db="EMBL/GenBank/DDBJ databases">
        <title>Investigation of the bacterial diversity of lava forest soil.</title>
        <authorList>
            <person name="Lee J.S."/>
        </authorList>
    </citation>
    <scope>NUCLEOTIDE SEQUENCE [LARGE SCALE GENOMIC DNA]</scope>
    <source>
        <strain evidence="2 3">GJW-30</strain>
    </source>
</reference>
<protein>
    <submittedName>
        <fullName evidence="2">Alcohol dehydrogenase</fullName>
        <ecNumber evidence="2">1.1.1.1</ecNumber>
    </submittedName>
</protein>
<dbReference type="SUPFAM" id="SSF50129">
    <property type="entry name" value="GroES-like"/>
    <property type="match status" value="1"/>
</dbReference>